<dbReference type="Pfam" id="PF09335">
    <property type="entry name" value="VTT_dom"/>
    <property type="match status" value="1"/>
</dbReference>
<keyword evidence="5 7" id="KW-1133">Transmembrane helix</keyword>
<dbReference type="Pfam" id="PF01569">
    <property type="entry name" value="PAP2"/>
    <property type="match status" value="1"/>
</dbReference>
<evidence type="ECO:0000256" key="4">
    <source>
        <dbReference type="ARBA" id="ARBA00022692"/>
    </source>
</evidence>
<evidence type="ECO:0000256" key="6">
    <source>
        <dbReference type="ARBA" id="ARBA00023136"/>
    </source>
</evidence>
<comment type="similarity">
    <text evidence="2">Belongs to the DedA family.</text>
</comment>
<protein>
    <submittedName>
        <fullName evidence="9">Bifunctional DedA family/phosphatase PAP2 family protein</fullName>
    </submittedName>
</protein>
<dbReference type="PANTHER" id="PTHR30353">
    <property type="entry name" value="INNER MEMBRANE PROTEIN DEDA-RELATED"/>
    <property type="match status" value="1"/>
</dbReference>
<proteinExistence type="inferred from homology"/>
<sequence length="507" mass="56838">MEPWLETFAAWLPSGWLYYACLGLIAFLESLALVGIFVPGSVIIVMAGFFAAHGQGAPLPLMAAVTVGAIFGDLVSYLLGARYGTRLFQTRILVRRKQILNRARLFFVAHGGKSVFFGRFIGILRPFIPLIAGSARMPPAPFAAYTLISAILWGVAYPGLGYFFGASWQRVQVWTGRLSLLMLVFAGLLVINHLFWRFAFPLLQNLALRLWLTAQKKLRTMAASRFSLWSAAHLPTLHEFVVERFSLRKSTGFALSVGFFASLILALVFFWINRLLLRQTPLVRTDLVVYELMSELHHPVSDLFFSVVSQMGDLPILLLAAAFTLLWLTLNNRDFSALILLLGFPAGQLLVLLVKFIFDHPRPLPFFPHFETAFASFPSSHAFSAVAFYGLVVYFILGSVRLWETRFYLIFWASFWALLIGFSRIYLGAHWLSDVLGGLTLGACWLAVLITICEMRFRFGEFPLPLGWRPVKLTRRGRLWILVPAGLAVLIAIALLIQSNLGPGYPP</sequence>
<feature type="domain" description="Phosphatidic acid phosphatase type 2/haloperoxidase" evidence="8">
    <location>
        <begin position="337"/>
        <end position="450"/>
    </location>
</feature>
<dbReference type="SUPFAM" id="SSF48317">
    <property type="entry name" value="Acid phosphatase/Vanadium-dependent haloperoxidase"/>
    <property type="match status" value="1"/>
</dbReference>
<evidence type="ECO:0000256" key="7">
    <source>
        <dbReference type="SAM" id="Phobius"/>
    </source>
</evidence>
<accession>A0ABY5ZJ19</accession>
<feature type="transmembrane region" description="Helical" evidence="7">
    <location>
        <begin position="253"/>
        <end position="272"/>
    </location>
</feature>
<dbReference type="SMART" id="SM00014">
    <property type="entry name" value="acidPPc"/>
    <property type="match status" value="1"/>
</dbReference>
<dbReference type="InterPro" id="IPR036938">
    <property type="entry name" value="PAP2/HPO_sf"/>
</dbReference>
<evidence type="ECO:0000313" key="10">
    <source>
        <dbReference type="Proteomes" id="UP001060414"/>
    </source>
</evidence>
<dbReference type="EMBL" id="CP092109">
    <property type="protein sequence ID" value="UWZ79123.1"/>
    <property type="molecule type" value="Genomic_DNA"/>
</dbReference>
<feature type="transmembrane region" description="Helical" evidence="7">
    <location>
        <begin position="303"/>
        <end position="328"/>
    </location>
</feature>
<keyword evidence="4 7" id="KW-0812">Transmembrane</keyword>
<feature type="transmembrane region" description="Helical" evidence="7">
    <location>
        <begin position="409"/>
        <end position="429"/>
    </location>
</feature>
<feature type="transmembrane region" description="Helical" evidence="7">
    <location>
        <begin position="335"/>
        <end position="358"/>
    </location>
</feature>
<feature type="transmembrane region" description="Helical" evidence="7">
    <location>
        <begin position="105"/>
        <end position="122"/>
    </location>
</feature>
<feature type="transmembrane region" description="Helical" evidence="7">
    <location>
        <begin position="378"/>
        <end position="397"/>
    </location>
</feature>
<evidence type="ECO:0000256" key="5">
    <source>
        <dbReference type="ARBA" id="ARBA00022989"/>
    </source>
</evidence>
<evidence type="ECO:0000259" key="8">
    <source>
        <dbReference type="SMART" id="SM00014"/>
    </source>
</evidence>
<dbReference type="Gene3D" id="1.20.144.10">
    <property type="entry name" value="Phosphatidic acid phosphatase type 2/haloperoxidase"/>
    <property type="match status" value="1"/>
</dbReference>
<evidence type="ECO:0000256" key="2">
    <source>
        <dbReference type="ARBA" id="ARBA00010792"/>
    </source>
</evidence>
<dbReference type="InterPro" id="IPR032818">
    <property type="entry name" value="DedA-like"/>
</dbReference>
<dbReference type="PANTHER" id="PTHR30353:SF15">
    <property type="entry name" value="INNER MEMBRANE PROTEIN YABI"/>
    <property type="match status" value="1"/>
</dbReference>
<organism evidence="9 10">
    <name type="scientific">Geoalkalibacter halelectricus</name>
    <dbReference type="NCBI Taxonomy" id="2847045"/>
    <lineage>
        <taxon>Bacteria</taxon>
        <taxon>Pseudomonadati</taxon>
        <taxon>Thermodesulfobacteriota</taxon>
        <taxon>Desulfuromonadia</taxon>
        <taxon>Desulfuromonadales</taxon>
        <taxon>Geoalkalibacteraceae</taxon>
        <taxon>Geoalkalibacter</taxon>
    </lineage>
</organism>
<feature type="transmembrane region" description="Helical" evidence="7">
    <location>
        <begin position="61"/>
        <end position="84"/>
    </location>
</feature>
<name>A0ABY5ZJ19_9BACT</name>
<dbReference type="Proteomes" id="UP001060414">
    <property type="component" value="Chromosome"/>
</dbReference>
<dbReference type="CDD" id="cd03392">
    <property type="entry name" value="PAP2_like_2"/>
    <property type="match status" value="1"/>
</dbReference>
<feature type="transmembrane region" description="Helical" evidence="7">
    <location>
        <begin position="220"/>
        <end position="241"/>
    </location>
</feature>
<feature type="transmembrane region" description="Helical" evidence="7">
    <location>
        <begin position="435"/>
        <end position="457"/>
    </location>
</feature>
<evidence type="ECO:0000313" key="9">
    <source>
        <dbReference type="EMBL" id="UWZ79123.1"/>
    </source>
</evidence>
<feature type="transmembrane region" description="Helical" evidence="7">
    <location>
        <begin position="178"/>
        <end position="200"/>
    </location>
</feature>
<feature type="transmembrane region" description="Helical" evidence="7">
    <location>
        <begin position="16"/>
        <end position="49"/>
    </location>
</feature>
<feature type="transmembrane region" description="Helical" evidence="7">
    <location>
        <begin position="478"/>
        <end position="497"/>
    </location>
</feature>
<keyword evidence="6 7" id="KW-0472">Membrane</keyword>
<dbReference type="RefSeq" id="WP_260747480.1">
    <property type="nucleotide sequence ID" value="NZ_CP092109.1"/>
</dbReference>
<comment type="subcellular location">
    <subcellularLocation>
        <location evidence="1">Cell membrane</location>
        <topology evidence="1">Multi-pass membrane protein</topology>
    </subcellularLocation>
</comment>
<feature type="transmembrane region" description="Helical" evidence="7">
    <location>
        <begin position="142"/>
        <end position="166"/>
    </location>
</feature>
<reference evidence="9" key="1">
    <citation type="journal article" date="2022" name="Environ. Microbiol.">
        <title>Geoalkalibacter halelectricus SAP #1 sp. nov. possessing extracellular electron transfer and mineral#reducing capabilities from a haloalkaline environment.</title>
        <authorList>
            <person name="Yadav S."/>
            <person name="Singh R."/>
            <person name="Sundharam S.S."/>
            <person name="Chaudhary S."/>
            <person name="Krishnamurthi S."/>
            <person name="Patil S.A."/>
        </authorList>
    </citation>
    <scope>NUCLEOTIDE SEQUENCE</scope>
    <source>
        <strain evidence="9">SAP-1</strain>
    </source>
</reference>
<dbReference type="InterPro" id="IPR000326">
    <property type="entry name" value="PAP2/HPO"/>
</dbReference>
<keyword evidence="10" id="KW-1185">Reference proteome</keyword>
<gene>
    <name evidence="9" type="ORF">L9S41_15775</name>
</gene>
<evidence type="ECO:0000256" key="3">
    <source>
        <dbReference type="ARBA" id="ARBA00022475"/>
    </source>
</evidence>
<dbReference type="InterPro" id="IPR032816">
    <property type="entry name" value="VTT_dom"/>
</dbReference>
<keyword evidence="3" id="KW-1003">Cell membrane</keyword>
<evidence type="ECO:0000256" key="1">
    <source>
        <dbReference type="ARBA" id="ARBA00004651"/>
    </source>
</evidence>